<proteinExistence type="inferred from homology"/>
<dbReference type="Gene3D" id="2.40.40.10">
    <property type="entry name" value="RlpA-like domain"/>
    <property type="match status" value="1"/>
</dbReference>
<protein>
    <recommendedName>
        <fullName evidence="4">Endolytic peptidoglycan transglycosylase RlpA</fullName>
        <ecNumber evidence="4">4.2.2.-</ecNumber>
    </recommendedName>
</protein>
<evidence type="ECO:0000256" key="3">
    <source>
        <dbReference type="ARBA" id="ARBA00023316"/>
    </source>
</evidence>
<accession>A0A845QDF1</accession>
<dbReference type="InterPro" id="IPR036908">
    <property type="entry name" value="RlpA-like_sf"/>
</dbReference>
<evidence type="ECO:0000256" key="5">
    <source>
        <dbReference type="RuleBase" id="RU003495"/>
    </source>
</evidence>
<comment type="similarity">
    <text evidence="4 5">Belongs to the RlpA family.</text>
</comment>
<feature type="signal peptide" evidence="7">
    <location>
        <begin position="1"/>
        <end position="30"/>
    </location>
</feature>
<dbReference type="AlphaFoldDB" id="A0A845QDF1"/>
<dbReference type="InterPro" id="IPR007730">
    <property type="entry name" value="SPOR-like_dom"/>
</dbReference>
<dbReference type="EMBL" id="WXYQ01000006">
    <property type="protein sequence ID" value="NBG96061.1"/>
    <property type="molecule type" value="Genomic_DNA"/>
</dbReference>
<comment type="caution">
    <text evidence="9">The sequence shown here is derived from an EMBL/GenBank/DDBJ whole genome shotgun (WGS) entry which is preliminary data.</text>
</comment>
<dbReference type="EC" id="4.2.2.-" evidence="4"/>
<keyword evidence="3 4" id="KW-0961">Cell wall biogenesis/degradation</keyword>
<dbReference type="PROSITE" id="PS51724">
    <property type="entry name" value="SPOR"/>
    <property type="match status" value="1"/>
</dbReference>
<keyword evidence="4" id="KW-0449">Lipoprotein</keyword>
<dbReference type="InterPro" id="IPR036680">
    <property type="entry name" value="SPOR-like_sf"/>
</dbReference>
<dbReference type="GeneID" id="300654771"/>
<feature type="region of interest" description="Disordered" evidence="6">
    <location>
        <begin position="183"/>
        <end position="237"/>
    </location>
</feature>
<dbReference type="InterPro" id="IPR034718">
    <property type="entry name" value="RlpA"/>
</dbReference>
<feature type="compositionally biased region" description="Basic and acidic residues" evidence="6">
    <location>
        <begin position="217"/>
        <end position="226"/>
    </location>
</feature>
<dbReference type="CDD" id="cd22268">
    <property type="entry name" value="DPBB_RlpA-like"/>
    <property type="match status" value="1"/>
</dbReference>
<dbReference type="GO" id="GO:0008932">
    <property type="term" value="F:lytic endotransglycosylase activity"/>
    <property type="evidence" value="ECO:0007669"/>
    <property type="project" value="UniProtKB-UniRule"/>
</dbReference>
<keyword evidence="4" id="KW-1003">Cell membrane</keyword>
<feature type="domain" description="SPOR" evidence="8">
    <location>
        <begin position="284"/>
        <end position="362"/>
    </location>
</feature>
<evidence type="ECO:0000256" key="1">
    <source>
        <dbReference type="ARBA" id="ARBA00022729"/>
    </source>
</evidence>
<evidence type="ECO:0000313" key="10">
    <source>
        <dbReference type="Proteomes" id="UP000470384"/>
    </source>
</evidence>
<sequence length="362" mass="38189">MIHMMSRTGAKSVLRAGALPVVLSAVLALAGCAETQLAGAVLKDVSRSETPTGAGGYWKVGTPYKIAGEWYYPKDDPNYDNVGIASWYGPNFHKKKTANGEIFDMYKVSAAHPTLPMPVIARVTNLENGRSLIVRVNDRGPFAHDREIDMSMRAAELLGFKEQGTTKVRVQYLSRAADWKGEQGLQTAQAQPQSQPQATQPAARQVAAASAASMQPIRDDQPKDNDDSGIATAGLPPLPSMPMDVSLLAGAGSAAASVPSAITAPQAAPASQPPVSETPTRAMAPVTDNFFVQAGSFRSASNANSLATQLKDLGPVEVKETVVNGTPWYRVRVGPVDNAPGADSLLESVISRGQDGARVVVN</sequence>
<dbReference type="PROSITE" id="PS51257">
    <property type="entry name" value="PROKAR_LIPOPROTEIN"/>
    <property type="match status" value="1"/>
</dbReference>
<evidence type="ECO:0000256" key="7">
    <source>
        <dbReference type="SAM" id="SignalP"/>
    </source>
</evidence>
<reference evidence="9 10" key="1">
    <citation type="journal article" date="2016" name="Int. J. Syst. Evol. Microbiol.">
        <title>Pyruvatibacter mobilis gen. nov., sp. nov., a marine bacterium from the culture broth of Picochlorum sp. 122.</title>
        <authorList>
            <person name="Wang G."/>
            <person name="Tang M."/>
            <person name="Wu H."/>
            <person name="Dai S."/>
            <person name="Li T."/>
            <person name="Chen C."/>
            <person name="He H."/>
            <person name="Fan J."/>
            <person name="Xiang W."/>
            <person name="Li X."/>
        </authorList>
    </citation>
    <scope>NUCLEOTIDE SEQUENCE [LARGE SCALE GENOMIC DNA]</scope>
    <source>
        <strain evidence="9 10">GYP-11</strain>
    </source>
</reference>
<evidence type="ECO:0000313" key="9">
    <source>
        <dbReference type="EMBL" id="NBG96061.1"/>
    </source>
</evidence>
<dbReference type="GO" id="GO:0000270">
    <property type="term" value="P:peptidoglycan metabolic process"/>
    <property type="evidence" value="ECO:0007669"/>
    <property type="project" value="UniProtKB-UniRule"/>
</dbReference>
<dbReference type="Gene3D" id="3.30.70.1070">
    <property type="entry name" value="Sporulation related repeat"/>
    <property type="match status" value="1"/>
</dbReference>
<keyword evidence="2 4" id="KW-0456">Lyase</keyword>
<dbReference type="InterPro" id="IPR009009">
    <property type="entry name" value="RlpA-like_DPBB"/>
</dbReference>
<keyword evidence="10" id="KW-1185">Reference proteome</keyword>
<dbReference type="GO" id="GO:0042834">
    <property type="term" value="F:peptidoglycan binding"/>
    <property type="evidence" value="ECO:0007669"/>
    <property type="project" value="InterPro"/>
</dbReference>
<dbReference type="InterPro" id="IPR012997">
    <property type="entry name" value="RplA"/>
</dbReference>
<evidence type="ECO:0000259" key="8">
    <source>
        <dbReference type="PROSITE" id="PS51724"/>
    </source>
</evidence>
<dbReference type="GO" id="GO:0009279">
    <property type="term" value="C:cell outer membrane"/>
    <property type="evidence" value="ECO:0007669"/>
    <property type="project" value="TreeGrafter"/>
</dbReference>
<dbReference type="GO" id="GO:0005886">
    <property type="term" value="C:plasma membrane"/>
    <property type="evidence" value="ECO:0007669"/>
    <property type="project" value="UniProtKB-SubCell"/>
</dbReference>
<keyword evidence="4" id="KW-0564">Palmitate</keyword>
<name>A0A845QDF1_9HYPH</name>
<dbReference type="Pfam" id="PF03330">
    <property type="entry name" value="DPBB_1"/>
    <property type="match status" value="1"/>
</dbReference>
<dbReference type="HAMAP" id="MF_02071">
    <property type="entry name" value="RlpA"/>
    <property type="match status" value="1"/>
</dbReference>
<dbReference type="Pfam" id="PF05036">
    <property type="entry name" value="SPOR"/>
    <property type="match status" value="1"/>
</dbReference>
<dbReference type="OrthoDB" id="9779128at2"/>
<feature type="compositionally biased region" description="Low complexity" evidence="6">
    <location>
        <begin position="186"/>
        <end position="216"/>
    </location>
</feature>
<keyword evidence="1 7" id="KW-0732">Signal</keyword>
<dbReference type="SUPFAM" id="SSF110997">
    <property type="entry name" value="Sporulation related repeat"/>
    <property type="match status" value="1"/>
</dbReference>
<comment type="function">
    <text evidence="4">Lytic transglycosylase with a strong preference for naked glycan strands that lack stem peptides.</text>
</comment>
<comment type="subcellular location">
    <subcellularLocation>
        <location evidence="4">Cell membrane</location>
        <topology evidence="4">Lipid-anchor</topology>
    </subcellularLocation>
</comment>
<dbReference type="SUPFAM" id="SSF50685">
    <property type="entry name" value="Barwin-like endoglucanases"/>
    <property type="match status" value="1"/>
</dbReference>
<evidence type="ECO:0000256" key="4">
    <source>
        <dbReference type="HAMAP-Rule" id="MF_02071"/>
    </source>
</evidence>
<dbReference type="GO" id="GO:0071555">
    <property type="term" value="P:cell wall organization"/>
    <property type="evidence" value="ECO:0007669"/>
    <property type="project" value="UniProtKB-KW"/>
</dbReference>
<dbReference type="PANTHER" id="PTHR34183:SF1">
    <property type="entry name" value="ENDOLYTIC PEPTIDOGLYCAN TRANSGLYCOSYLASE RLPA"/>
    <property type="match status" value="1"/>
</dbReference>
<keyword evidence="4" id="KW-0472">Membrane</keyword>
<evidence type="ECO:0000256" key="6">
    <source>
        <dbReference type="SAM" id="MobiDB-lite"/>
    </source>
</evidence>
<dbReference type="NCBIfam" id="TIGR00413">
    <property type="entry name" value="rlpA"/>
    <property type="match status" value="1"/>
</dbReference>
<organism evidence="9 10">
    <name type="scientific">Pyruvatibacter mobilis</name>
    <dbReference type="NCBI Taxonomy" id="1712261"/>
    <lineage>
        <taxon>Bacteria</taxon>
        <taxon>Pseudomonadati</taxon>
        <taxon>Pseudomonadota</taxon>
        <taxon>Alphaproteobacteria</taxon>
        <taxon>Hyphomicrobiales</taxon>
        <taxon>Parvibaculaceae</taxon>
        <taxon>Pyruvatibacter</taxon>
    </lineage>
</organism>
<dbReference type="PANTHER" id="PTHR34183">
    <property type="entry name" value="ENDOLYTIC PEPTIDOGLYCAN TRANSGLYCOSYLASE RLPA"/>
    <property type="match status" value="1"/>
</dbReference>
<feature type="chain" id="PRO_5033185379" description="Endolytic peptidoglycan transglycosylase RlpA" evidence="7">
    <location>
        <begin position="31"/>
        <end position="362"/>
    </location>
</feature>
<dbReference type="Proteomes" id="UP000470384">
    <property type="component" value="Unassembled WGS sequence"/>
</dbReference>
<dbReference type="RefSeq" id="WP_160587989.1">
    <property type="nucleotide sequence ID" value="NZ_BMHN01000001.1"/>
</dbReference>
<gene>
    <name evidence="4" type="primary">rlpA</name>
    <name evidence="9" type="ORF">GTQ45_09990</name>
</gene>
<evidence type="ECO:0000256" key="2">
    <source>
        <dbReference type="ARBA" id="ARBA00023239"/>
    </source>
</evidence>